<dbReference type="VEuPathDB" id="FungiDB:RhiirA1_395732"/>
<dbReference type="AlphaFoldDB" id="A0A2I1GRT5"/>
<evidence type="ECO:0000313" key="2">
    <source>
        <dbReference type="EMBL" id="PKY49362.1"/>
    </source>
</evidence>
<dbReference type="Pfam" id="PF10551">
    <property type="entry name" value="MULE"/>
    <property type="match status" value="1"/>
</dbReference>
<evidence type="ECO:0000313" key="3">
    <source>
        <dbReference type="Proteomes" id="UP000234323"/>
    </source>
</evidence>
<dbReference type="Proteomes" id="UP000234323">
    <property type="component" value="Unassembled WGS sequence"/>
</dbReference>
<dbReference type="EMBL" id="LLXI01000734">
    <property type="protein sequence ID" value="PKY49362.1"/>
    <property type="molecule type" value="Genomic_DNA"/>
</dbReference>
<gene>
    <name evidence="2" type="ORF">RhiirA4_301750</name>
</gene>
<dbReference type="VEuPathDB" id="FungiDB:FUN_020288"/>
<proteinExistence type="predicted"/>
<feature type="non-terminal residue" evidence="2">
    <location>
        <position position="258"/>
    </location>
</feature>
<evidence type="ECO:0000259" key="1">
    <source>
        <dbReference type="Pfam" id="PF10551"/>
    </source>
</evidence>
<reference evidence="2 3" key="1">
    <citation type="submission" date="2015-10" db="EMBL/GenBank/DDBJ databases">
        <title>Genome analyses suggest a sexual origin of heterokaryosis in a supposedly ancient asexual fungus.</title>
        <authorList>
            <person name="Ropars J."/>
            <person name="Sedzielewska K."/>
            <person name="Noel J."/>
            <person name="Charron P."/>
            <person name="Farinelli L."/>
            <person name="Marton T."/>
            <person name="Kruger M."/>
            <person name="Pelin A."/>
            <person name="Brachmann A."/>
            <person name="Corradi N."/>
        </authorList>
    </citation>
    <scope>NUCLEOTIDE SEQUENCE [LARGE SCALE GENOMIC DNA]</scope>
    <source>
        <strain evidence="2 3">A4</strain>
    </source>
</reference>
<sequence length="258" mass="30715">NTNNLKFELYVVHAEIDGMGFPLAYLFMENNGNCGNGIRTGILIDFLVQLKERGLEPEFFISDKDFAQISAARFVWKNIKVQLCLWHIKKAVEARLSSNKKPIQINYNGEAAHKLFSFIDPSFQPNLTKEKIIFCPKELRSIVWEKMNKHLHEHPLIPMSNGQFRSSNQIWKEAVKEIYDFCQKHLLSWLWVYLWNEWYSADRWFLWFRAGCSNKLSIMKTNMFVEAHWKVLKRDFLYKFFRPRLDLVVFIIMKQVVP</sequence>
<accession>A0A2I1GRT5</accession>
<comment type="caution">
    <text evidence="2">The sequence shown here is derived from an EMBL/GenBank/DDBJ whole genome shotgun (WGS) entry which is preliminary data.</text>
</comment>
<feature type="domain" description="MULE transposase" evidence="1">
    <location>
        <begin position="2"/>
        <end position="90"/>
    </location>
</feature>
<protein>
    <recommendedName>
        <fullName evidence="1">MULE transposase domain-containing protein</fullName>
    </recommendedName>
</protein>
<name>A0A2I1GRT5_9GLOM</name>
<dbReference type="VEuPathDB" id="FungiDB:RhiirFUN_000871"/>
<dbReference type="InterPro" id="IPR018289">
    <property type="entry name" value="MULE_transposase_dom"/>
</dbReference>
<feature type="non-terminal residue" evidence="2">
    <location>
        <position position="1"/>
    </location>
</feature>
<organism evidence="2 3">
    <name type="scientific">Rhizophagus irregularis</name>
    <dbReference type="NCBI Taxonomy" id="588596"/>
    <lineage>
        <taxon>Eukaryota</taxon>
        <taxon>Fungi</taxon>
        <taxon>Fungi incertae sedis</taxon>
        <taxon>Mucoromycota</taxon>
        <taxon>Glomeromycotina</taxon>
        <taxon>Glomeromycetes</taxon>
        <taxon>Glomerales</taxon>
        <taxon>Glomeraceae</taxon>
        <taxon>Rhizophagus</taxon>
    </lineage>
</organism>
<keyword evidence="3" id="KW-1185">Reference proteome</keyword>